<proteinExistence type="inferred from homology"/>
<dbReference type="AlphaFoldDB" id="A0AAU7XLM1"/>
<feature type="domain" description="Tripartite ATP-independent periplasmic transporters DctQ component" evidence="10">
    <location>
        <begin position="31"/>
        <end position="158"/>
    </location>
</feature>
<feature type="transmembrane region" description="Helical" evidence="9">
    <location>
        <begin position="92"/>
        <end position="114"/>
    </location>
</feature>
<evidence type="ECO:0000256" key="4">
    <source>
        <dbReference type="ARBA" id="ARBA00022519"/>
    </source>
</evidence>
<evidence type="ECO:0000256" key="5">
    <source>
        <dbReference type="ARBA" id="ARBA00022692"/>
    </source>
</evidence>
<accession>A0AAU7XLM1</accession>
<evidence type="ECO:0000256" key="2">
    <source>
        <dbReference type="ARBA" id="ARBA00022448"/>
    </source>
</evidence>
<keyword evidence="5 9" id="KW-0812">Transmembrane</keyword>
<evidence type="ECO:0000256" key="9">
    <source>
        <dbReference type="RuleBase" id="RU369079"/>
    </source>
</evidence>
<comment type="subunit">
    <text evidence="9">The complex comprises the extracytoplasmic solute receptor protein and the two transmembrane proteins.</text>
</comment>
<comment type="subcellular location">
    <subcellularLocation>
        <location evidence="1 9">Cell inner membrane</location>
        <topology evidence="1 9">Multi-pass membrane protein</topology>
    </subcellularLocation>
</comment>
<dbReference type="EMBL" id="CP158484">
    <property type="protein sequence ID" value="XBY58727.1"/>
    <property type="molecule type" value="Genomic_DNA"/>
</dbReference>
<evidence type="ECO:0000256" key="8">
    <source>
        <dbReference type="ARBA" id="ARBA00038436"/>
    </source>
</evidence>
<feature type="transmembrane region" description="Helical" evidence="9">
    <location>
        <begin position="15"/>
        <end position="39"/>
    </location>
</feature>
<keyword evidence="4 9" id="KW-0997">Cell inner membrane</keyword>
<evidence type="ECO:0000256" key="6">
    <source>
        <dbReference type="ARBA" id="ARBA00022989"/>
    </source>
</evidence>
<dbReference type="InterPro" id="IPR055348">
    <property type="entry name" value="DctQ"/>
</dbReference>
<dbReference type="PANTHER" id="PTHR35011">
    <property type="entry name" value="2,3-DIKETO-L-GULONATE TRAP TRANSPORTER SMALL PERMEASE PROTEIN YIAM"/>
    <property type="match status" value="1"/>
</dbReference>
<dbReference type="InterPro" id="IPR007387">
    <property type="entry name" value="TRAP_DctQ"/>
</dbReference>
<evidence type="ECO:0000256" key="1">
    <source>
        <dbReference type="ARBA" id="ARBA00004429"/>
    </source>
</evidence>
<keyword evidence="3" id="KW-1003">Cell membrane</keyword>
<dbReference type="RefSeq" id="WP_350359538.1">
    <property type="nucleotide sequence ID" value="NZ_CP158484.1"/>
</dbReference>
<feature type="transmembrane region" description="Helical" evidence="9">
    <location>
        <begin position="134"/>
        <end position="155"/>
    </location>
</feature>
<gene>
    <name evidence="11" type="ORF">V8F66_20995</name>
</gene>
<feature type="transmembrane region" description="Helical" evidence="9">
    <location>
        <begin position="54"/>
        <end position="71"/>
    </location>
</feature>
<keyword evidence="2 9" id="KW-0813">Transport</keyword>
<evidence type="ECO:0000313" key="11">
    <source>
        <dbReference type="EMBL" id="XBY58727.1"/>
    </source>
</evidence>
<protein>
    <recommendedName>
        <fullName evidence="9">TRAP transporter small permease protein</fullName>
    </recommendedName>
</protein>
<evidence type="ECO:0000256" key="7">
    <source>
        <dbReference type="ARBA" id="ARBA00023136"/>
    </source>
</evidence>
<keyword evidence="6 9" id="KW-1133">Transmembrane helix</keyword>
<dbReference type="GO" id="GO:0005886">
    <property type="term" value="C:plasma membrane"/>
    <property type="evidence" value="ECO:0007669"/>
    <property type="project" value="UniProtKB-SubCell"/>
</dbReference>
<name>A0AAU7XLM1_9GAMM</name>
<evidence type="ECO:0000259" key="10">
    <source>
        <dbReference type="Pfam" id="PF04290"/>
    </source>
</evidence>
<organism evidence="11">
    <name type="scientific">Vreelandella sp. SM1641</name>
    <dbReference type="NCBI Taxonomy" id="3126101"/>
    <lineage>
        <taxon>Bacteria</taxon>
        <taxon>Pseudomonadati</taxon>
        <taxon>Pseudomonadota</taxon>
        <taxon>Gammaproteobacteria</taxon>
        <taxon>Oceanospirillales</taxon>
        <taxon>Halomonadaceae</taxon>
        <taxon>Vreelandella</taxon>
    </lineage>
</organism>
<evidence type="ECO:0000256" key="3">
    <source>
        <dbReference type="ARBA" id="ARBA00022475"/>
    </source>
</evidence>
<dbReference type="PROSITE" id="PS51257">
    <property type="entry name" value="PROKAR_LIPOPROTEIN"/>
    <property type="match status" value="1"/>
</dbReference>
<comment type="similarity">
    <text evidence="8 9">Belongs to the TRAP transporter small permease family.</text>
</comment>
<dbReference type="Pfam" id="PF04290">
    <property type="entry name" value="DctQ"/>
    <property type="match status" value="1"/>
</dbReference>
<keyword evidence="7 9" id="KW-0472">Membrane</keyword>
<dbReference type="GO" id="GO:0022857">
    <property type="term" value="F:transmembrane transporter activity"/>
    <property type="evidence" value="ECO:0007669"/>
    <property type="project" value="UniProtKB-UniRule"/>
</dbReference>
<sequence length="175" mass="19537">MLILLNRLRVWLDRLNFLIGGIAAYGILFACGAITWAVVGRGLFGMNTIWELEASVYLLIYAAFLGLAYSDRAGSQIAIDILRVRFTGKARLAHRIVLDSIALVLFSLLFWSSLEMVLNAWHTQWRSMSLWGPPLWIPYLAIPIGTAILIINLVLDILIRLHGQAVPADALQGEH</sequence>
<dbReference type="KEGG" id="vrs:V8F66_20995"/>
<reference evidence="11" key="1">
    <citation type="submission" date="2024-02" db="EMBL/GenBank/DDBJ databases">
        <title>Complete genome sequence of Vreelandella sp. SM1641, a marine exopolysaccharide-producing bacterium isolated from deep-sea hydrothermal sediment of the southwest Indian Ocean.</title>
        <authorList>
            <person name="Zhu H."/>
            <person name="Sun M."/>
        </authorList>
    </citation>
    <scope>NUCLEOTIDE SEQUENCE</scope>
    <source>
        <strain evidence="11">SM1641</strain>
    </source>
</reference>
<comment type="function">
    <text evidence="9">Part of the tripartite ATP-independent periplasmic (TRAP) transport system.</text>
</comment>